<keyword evidence="1 4" id="KW-0378">Hydrolase</keyword>
<evidence type="ECO:0000313" key="5">
    <source>
        <dbReference type="Proteomes" id="UP000220836"/>
    </source>
</evidence>
<dbReference type="InterPro" id="IPR036264">
    <property type="entry name" value="Bact_exopeptidase_dim_dom"/>
</dbReference>
<dbReference type="Pfam" id="PF07687">
    <property type="entry name" value="M20_dimer"/>
    <property type="match status" value="1"/>
</dbReference>
<dbReference type="SUPFAM" id="SSF55031">
    <property type="entry name" value="Bacterial exopeptidase dimerisation domain"/>
    <property type="match status" value="1"/>
</dbReference>
<dbReference type="Pfam" id="PF01546">
    <property type="entry name" value="Peptidase_M20"/>
    <property type="match status" value="1"/>
</dbReference>
<feature type="binding site" evidence="2">
    <location>
        <position position="358"/>
    </location>
    <ligand>
        <name>Mn(2+)</name>
        <dbReference type="ChEBI" id="CHEBI:29035"/>
        <label>2</label>
    </ligand>
</feature>
<dbReference type="Gene3D" id="3.40.630.10">
    <property type="entry name" value="Zn peptidases"/>
    <property type="match status" value="1"/>
</dbReference>
<dbReference type="RefSeq" id="WP_097804126.1">
    <property type="nucleotide sequence ID" value="NZ_FXYH01000004.1"/>
</dbReference>
<dbReference type="NCBIfam" id="TIGR01891">
    <property type="entry name" value="amidohydrolases"/>
    <property type="match status" value="1"/>
</dbReference>
<feature type="binding site" evidence="2">
    <location>
        <position position="135"/>
    </location>
    <ligand>
        <name>Mn(2+)</name>
        <dbReference type="ChEBI" id="CHEBI:29035"/>
        <label>2</label>
    </ligand>
</feature>
<dbReference type="GO" id="GO:0016787">
    <property type="term" value="F:hydrolase activity"/>
    <property type="evidence" value="ECO:0007669"/>
    <property type="project" value="UniProtKB-KW"/>
</dbReference>
<feature type="domain" description="Peptidase M20 dimerisation" evidence="3">
    <location>
        <begin position="182"/>
        <end position="280"/>
    </location>
</feature>
<accession>A0A238K6M0</accession>
<dbReference type="Proteomes" id="UP000220836">
    <property type="component" value="Unassembled WGS sequence"/>
</dbReference>
<keyword evidence="5" id="KW-1185">Reference proteome</keyword>
<name>A0A238K6M0_9RHOB</name>
<dbReference type="GO" id="GO:0046872">
    <property type="term" value="F:metal ion binding"/>
    <property type="evidence" value="ECO:0007669"/>
    <property type="project" value="UniProtKB-KW"/>
</dbReference>
<dbReference type="OrthoDB" id="9777385at2"/>
<keyword evidence="2" id="KW-0479">Metal-binding</keyword>
<dbReference type="PANTHER" id="PTHR11014">
    <property type="entry name" value="PEPTIDASE M20 FAMILY MEMBER"/>
    <property type="match status" value="1"/>
</dbReference>
<proteinExistence type="predicted"/>
<dbReference type="InterPro" id="IPR017439">
    <property type="entry name" value="Amidohydrolase"/>
</dbReference>
<feature type="binding site" evidence="2">
    <location>
        <position position="161"/>
    </location>
    <ligand>
        <name>Mn(2+)</name>
        <dbReference type="ChEBI" id="CHEBI:29035"/>
        <label>2</label>
    </ligand>
</feature>
<protein>
    <submittedName>
        <fullName evidence="4">Putative hydrolase YxeP</fullName>
        <ecNumber evidence="4">3.-.-.-</ecNumber>
    </submittedName>
</protein>
<dbReference type="SUPFAM" id="SSF53187">
    <property type="entry name" value="Zn-dependent exopeptidases"/>
    <property type="match status" value="1"/>
</dbReference>
<dbReference type="PANTHER" id="PTHR11014:SF169">
    <property type="entry name" value="CLAN MH, FAMILY M20, PEPTIDASE T-LIKE METALLOPEPTIDASE"/>
    <property type="match status" value="1"/>
</dbReference>
<dbReference type="EMBL" id="FXYH01000004">
    <property type="protein sequence ID" value="SMX38443.1"/>
    <property type="molecule type" value="Genomic_DNA"/>
</dbReference>
<evidence type="ECO:0000313" key="4">
    <source>
        <dbReference type="EMBL" id="SMX38443.1"/>
    </source>
</evidence>
<reference evidence="4 5" key="1">
    <citation type="submission" date="2017-05" db="EMBL/GenBank/DDBJ databases">
        <authorList>
            <person name="Song R."/>
            <person name="Chenine A.L."/>
            <person name="Ruprecht R.M."/>
        </authorList>
    </citation>
    <scope>NUCLEOTIDE SEQUENCE [LARGE SCALE GENOMIC DNA]</scope>
    <source>
        <strain evidence="4 5">CECT 8663</strain>
    </source>
</reference>
<evidence type="ECO:0000259" key="3">
    <source>
        <dbReference type="Pfam" id="PF07687"/>
    </source>
</evidence>
<feature type="binding site" evidence="2">
    <location>
        <position position="101"/>
    </location>
    <ligand>
        <name>Mn(2+)</name>
        <dbReference type="ChEBI" id="CHEBI:29035"/>
        <label>2</label>
    </ligand>
</feature>
<dbReference type="AlphaFoldDB" id="A0A238K6M0"/>
<evidence type="ECO:0000256" key="1">
    <source>
        <dbReference type="ARBA" id="ARBA00022801"/>
    </source>
</evidence>
<gene>
    <name evidence="4" type="primary">yxeP_3</name>
    <name evidence="4" type="ORF">PEV8663_01305</name>
</gene>
<organism evidence="4 5">
    <name type="scientific">Pelagimonas varians</name>
    <dbReference type="NCBI Taxonomy" id="696760"/>
    <lineage>
        <taxon>Bacteria</taxon>
        <taxon>Pseudomonadati</taxon>
        <taxon>Pseudomonadota</taxon>
        <taxon>Alphaproteobacteria</taxon>
        <taxon>Rhodobacterales</taxon>
        <taxon>Roseobacteraceae</taxon>
        <taxon>Pelagimonas</taxon>
    </lineage>
</organism>
<dbReference type="InterPro" id="IPR002933">
    <property type="entry name" value="Peptidase_M20"/>
</dbReference>
<dbReference type="EC" id="3.-.-.-" evidence="4"/>
<dbReference type="PIRSF" id="PIRSF005962">
    <property type="entry name" value="Pept_M20D_amidohydro"/>
    <property type="match status" value="1"/>
</dbReference>
<keyword evidence="2" id="KW-0464">Manganese</keyword>
<feature type="binding site" evidence="2">
    <location>
        <position position="103"/>
    </location>
    <ligand>
        <name>Mn(2+)</name>
        <dbReference type="ChEBI" id="CHEBI:29035"/>
        <label>2</label>
    </ligand>
</feature>
<dbReference type="InterPro" id="IPR011650">
    <property type="entry name" value="Peptidase_M20_dimer"/>
</dbReference>
<comment type="cofactor">
    <cofactor evidence="2">
        <name>Mn(2+)</name>
        <dbReference type="ChEBI" id="CHEBI:29035"/>
    </cofactor>
    <text evidence="2">The Mn(2+) ion enhances activity.</text>
</comment>
<evidence type="ECO:0000256" key="2">
    <source>
        <dbReference type="PIRSR" id="PIRSR005962-1"/>
    </source>
</evidence>
<dbReference type="Gene3D" id="3.30.70.360">
    <property type="match status" value="1"/>
</dbReference>
<sequence length="396" mass="42043">MHPALTDDQLAHLVALRHNLHETPEVSGQEHGTAERILQELLRAEADEIWTDLGEHGIAASFDGTADGPTVMIRCELDALPIQEVSGLPYRSKTDGKAHLCGHDGHMAMVLGLGLALAKRPARGRVILLFQPAEETGAGAAAVIADPRWAEIQPDYAFAFHNVPGHPFGQIGLRKGPANCASRGMKISFQGRTSHAAAPENGVSPASVMASLMQTLPTLGGAQTPHSDIALATLTHVSLGEPSFGIAPGVGEMRITLRSQSDTRMEQMIADAKDLLAHSLQHDPRLAADLTWHEVFLATTNDADAIDIAADAAGKLGLDSDSMTSPMRWSEDFGRFGIDGAKAALLFLGSGKEHPQLHNPNYDFPDALIPIGVSLFVEIIDQILCQPAPAIAPANG</sequence>